<feature type="region of interest" description="Disordered" evidence="1">
    <location>
        <begin position="503"/>
        <end position="529"/>
    </location>
</feature>
<feature type="compositionally biased region" description="Polar residues" evidence="1">
    <location>
        <begin position="734"/>
        <end position="744"/>
    </location>
</feature>
<dbReference type="GeneID" id="106157609"/>
<dbReference type="RefSeq" id="XP_013388778.1">
    <property type="nucleotide sequence ID" value="XM_013533324.1"/>
</dbReference>
<feature type="compositionally biased region" description="Acidic residues" evidence="1">
    <location>
        <begin position="580"/>
        <end position="591"/>
    </location>
</feature>
<feature type="region of interest" description="Disordered" evidence="1">
    <location>
        <begin position="569"/>
        <end position="595"/>
    </location>
</feature>
<feature type="region of interest" description="Disordered" evidence="1">
    <location>
        <begin position="245"/>
        <end position="265"/>
    </location>
</feature>
<feature type="compositionally biased region" description="Basic and acidic residues" evidence="1">
    <location>
        <begin position="976"/>
        <end position="990"/>
    </location>
</feature>
<dbReference type="Proteomes" id="UP000085678">
    <property type="component" value="Unplaced"/>
</dbReference>
<dbReference type="SMART" id="SM00233">
    <property type="entry name" value="PH"/>
    <property type="match status" value="2"/>
</dbReference>
<dbReference type="Pfam" id="PF00169">
    <property type="entry name" value="PH"/>
    <property type="match status" value="1"/>
</dbReference>
<name>A0A1S3HRW5_LINAN</name>
<protein>
    <submittedName>
        <fullName evidence="4">Uncharacterized protein LOC106157609 isoform X2</fullName>
    </submittedName>
</protein>
<dbReference type="OrthoDB" id="5970758at2759"/>
<proteinExistence type="predicted"/>
<accession>A0A1S3HRW5</accession>
<dbReference type="AlphaFoldDB" id="A0A1S3HRW5"/>
<dbReference type="SUPFAM" id="SSF50729">
    <property type="entry name" value="PH domain-like"/>
    <property type="match status" value="2"/>
</dbReference>
<feature type="compositionally biased region" description="Basic and acidic residues" evidence="1">
    <location>
        <begin position="245"/>
        <end position="254"/>
    </location>
</feature>
<evidence type="ECO:0000259" key="2">
    <source>
        <dbReference type="PROSITE" id="PS50003"/>
    </source>
</evidence>
<feature type="region of interest" description="Disordered" evidence="1">
    <location>
        <begin position="730"/>
        <end position="762"/>
    </location>
</feature>
<keyword evidence="3" id="KW-1185">Reference proteome</keyword>
<organism evidence="3 4">
    <name type="scientific">Lingula anatina</name>
    <name type="common">Brachiopod</name>
    <name type="synonym">Lingula unguis</name>
    <dbReference type="NCBI Taxonomy" id="7574"/>
    <lineage>
        <taxon>Eukaryota</taxon>
        <taxon>Metazoa</taxon>
        <taxon>Spiralia</taxon>
        <taxon>Lophotrochozoa</taxon>
        <taxon>Brachiopoda</taxon>
        <taxon>Linguliformea</taxon>
        <taxon>Lingulata</taxon>
        <taxon>Lingulida</taxon>
        <taxon>Linguloidea</taxon>
        <taxon>Lingulidae</taxon>
        <taxon>Lingula</taxon>
    </lineage>
</organism>
<feature type="compositionally biased region" description="Polar residues" evidence="1">
    <location>
        <begin position="930"/>
        <end position="941"/>
    </location>
</feature>
<feature type="compositionally biased region" description="Polar residues" evidence="1">
    <location>
        <begin position="569"/>
        <end position="579"/>
    </location>
</feature>
<reference evidence="4" key="1">
    <citation type="submission" date="2025-08" db="UniProtKB">
        <authorList>
            <consortium name="RefSeq"/>
        </authorList>
    </citation>
    <scope>IDENTIFICATION</scope>
    <source>
        <tissue evidence="4">Gonads</tissue>
    </source>
</reference>
<evidence type="ECO:0000256" key="1">
    <source>
        <dbReference type="SAM" id="MobiDB-lite"/>
    </source>
</evidence>
<feature type="compositionally biased region" description="Polar residues" evidence="1">
    <location>
        <begin position="255"/>
        <end position="265"/>
    </location>
</feature>
<sequence length="1055" mass="118008">MARQLDIFSRDTGAQWTCGVPKKKASRVADKSAYFDASSSYLVENFVLLPKSAKSAMARRCSFSTSLQKNLLVSDLDRDNLDQLVTIADLTSPDHMGWLTDQRTGCDVWCVVADMLMCIFDSDTSVTSSKVIVLPGYDVRALVFNAPKSDSPDSGAVTAKYQFMLSSEPTDKHYTFSCGNKTDFEKWISLLKIASALSTDIWEYEPSSSEASNMDGFLPAAPPQFQDNIDHVNGFTPTVPVQFQDNHHGDESLHQLESPTSPTSDCWQDNSLHDRLDAELPREHIVIAPLGALNTPDRHVHTAVDLNADESPREEKHSFVDFKPSVKVSRSQSTRASVSRSDSMSTPGRKGLGSKLARTASSIKDLVFKNKSRTGVFDISIKTHLQDVRISGYLQQRYLLKWTKLWCVIGRGHLYGFKSKTVLEDPEIAICVREYKVTVLDKEKAKHPFAFKLCREGAKSVFLSAADDFELSRWLHVLKEETGQRPPVHGRHSMEHFTNKASSTGKSVKFNDGDTMPQRPKRTPKNAKLASKCKSLSSLTYTEMENSEGNALNIPLYPAKINRSVDNLAPQSDISSNSGDEAEDSIEDESREELFPNVAAKHDESVKYVWEKDQSYPMPSQAKLPDSKIDDIGLQDTPDKNDVLVLQDDVASNAAPKSEIKHKALQHSASTGDVVEFVTSQQSETRGVHRSVTVQDFKTARATPLTNQAAKQQLLQDMLSQKEELEKRHKLLRSDNNTNPTQNRRAPLKDEKHYLRAPSDPSRQLASEKLKVLRDITYLKQRRVSTLLQVGDLEKELQPAQPKPKFPLRIRPKSKAPPPPVFNPSDQKHLQSQIQGLRNKLQSIEKGITVQNERREKLERAMLTGRASDGFAKRDVDFAADVFIPPPPPSFADDADDDVSQNSVPILTTEEPDIPNRMVSKKLITVQETVSCEDNSTNEELVSSDRDEREGALPVTERLSMDSGHGGSENESPSTSHREFVTRGQHREAMADQQQGTESIHPDLMQEIEAFEQLTKEVLDKKELMRVSKEVTFLIQEVTKEKSGSNNLDDDDTPL</sequence>
<feature type="region of interest" description="Disordered" evidence="1">
    <location>
        <begin position="798"/>
        <end position="828"/>
    </location>
</feature>
<feature type="compositionally biased region" description="Polar residues" evidence="1">
    <location>
        <begin position="330"/>
        <end position="346"/>
    </location>
</feature>
<feature type="region of interest" description="Disordered" evidence="1">
    <location>
        <begin position="330"/>
        <end position="354"/>
    </location>
</feature>
<evidence type="ECO:0000313" key="4">
    <source>
        <dbReference type="RefSeq" id="XP_013388778.1"/>
    </source>
</evidence>
<dbReference type="InterPro" id="IPR011993">
    <property type="entry name" value="PH-like_dom_sf"/>
</dbReference>
<feature type="region of interest" description="Disordered" evidence="1">
    <location>
        <begin position="930"/>
        <end position="1001"/>
    </location>
</feature>
<dbReference type="InterPro" id="IPR001849">
    <property type="entry name" value="PH_domain"/>
</dbReference>
<feature type="domain" description="PH" evidence="2">
    <location>
        <begin position="387"/>
        <end position="483"/>
    </location>
</feature>
<dbReference type="PROSITE" id="PS50003">
    <property type="entry name" value="PH_DOMAIN"/>
    <property type="match status" value="1"/>
</dbReference>
<evidence type="ECO:0000313" key="3">
    <source>
        <dbReference type="Proteomes" id="UP000085678"/>
    </source>
</evidence>
<gene>
    <name evidence="4" type="primary">LOC106157609</name>
</gene>
<dbReference type="Gene3D" id="2.30.29.30">
    <property type="entry name" value="Pleckstrin-homology domain (PH domain)/Phosphotyrosine-binding domain (PTB)"/>
    <property type="match status" value="2"/>
</dbReference>